<proteinExistence type="predicted"/>
<gene>
    <name evidence="7" type="ORF">GALL_510590</name>
</gene>
<dbReference type="InterPro" id="IPR036909">
    <property type="entry name" value="Cyt_c-like_dom_sf"/>
</dbReference>
<dbReference type="GO" id="GO:0046872">
    <property type="term" value="F:metal ion binding"/>
    <property type="evidence" value="ECO:0007669"/>
    <property type="project" value="UniProtKB-KW"/>
</dbReference>
<name>A0A1J5P822_9ZZZZ</name>
<sequence length="138" mass="14629">MSATSPELPRCHPVRIAPPGGAISKPLQSHIMNTLKRMSLFAATSLLALTATFAHAAPSAALNAKYGVCFACHGADGHAILPIYPNLAGQNKDYLVLTLRQFRDGTRPNAVMGPMAKPLSDSDIDQIAMYFAGIKPGK</sequence>
<organism evidence="7">
    <name type="scientific">mine drainage metagenome</name>
    <dbReference type="NCBI Taxonomy" id="410659"/>
    <lineage>
        <taxon>unclassified sequences</taxon>
        <taxon>metagenomes</taxon>
        <taxon>ecological metagenomes</taxon>
    </lineage>
</organism>
<keyword evidence="1" id="KW-0813">Transport</keyword>
<comment type="caution">
    <text evidence="7">The sequence shown here is derived from an EMBL/GenBank/DDBJ whole genome shotgun (WGS) entry which is preliminary data.</text>
</comment>
<dbReference type="InterPro" id="IPR050597">
    <property type="entry name" value="Cytochrome_c_Oxidase_Subunit"/>
</dbReference>
<dbReference type="PANTHER" id="PTHR33751:SF9">
    <property type="entry name" value="CYTOCHROME C4"/>
    <property type="match status" value="1"/>
</dbReference>
<evidence type="ECO:0000259" key="6">
    <source>
        <dbReference type="PROSITE" id="PS51007"/>
    </source>
</evidence>
<dbReference type="PANTHER" id="PTHR33751">
    <property type="entry name" value="CBB3-TYPE CYTOCHROME C OXIDASE SUBUNIT FIXP"/>
    <property type="match status" value="1"/>
</dbReference>
<dbReference type="GO" id="GO:0020037">
    <property type="term" value="F:heme binding"/>
    <property type="evidence" value="ECO:0007669"/>
    <property type="project" value="InterPro"/>
</dbReference>
<keyword evidence="3" id="KW-0479">Metal-binding</keyword>
<evidence type="ECO:0000256" key="1">
    <source>
        <dbReference type="ARBA" id="ARBA00022448"/>
    </source>
</evidence>
<protein>
    <submittedName>
        <fullName evidence="7">Cytochrome c-554(548)</fullName>
    </submittedName>
</protein>
<evidence type="ECO:0000256" key="2">
    <source>
        <dbReference type="ARBA" id="ARBA00022617"/>
    </source>
</evidence>
<evidence type="ECO:0000256" key="5">
    <source>
        <dbReference type="ARBA" id="ARBA00023004"/>
    </source>
</evidence>
<keyword evidence="2" id="KW-0349">Heme</keyword>
<dbReference type="EMBL" id="MLJW01005975">
    <property type="protein sequence ID" value="OIQ67362.1"/>
    <property type="molecule type" value="Genomic_DNA"/>
</dbReference>
<dbReference type="Pfam" id="PF00034">
    <property type="entry name" value="Cytochrom_C"/>
    <property type="match status" value="1"/>
</dbReference>
<dbReference type="AlphaFoldDB" id="A0A1J5P822"/>
<dbReference type="PROSITE" id="PS51007">
    <property type="entry name" value="CYTC"/>
    <property type="match status" value="1"/>
</dbReference>
<dbReference type="SUPFAM" id="SSF46626">
    <property type="entry name" value="Cytochrome c"/>
    <property type="match status" value="1"/>
</dbReference>
<evidence type="ECO:0000256" key="3">
    <source>
        <dbReference type="ARBA" id="ARBA00022723"/>
    </source>
</evidence>
<reference evidence="7" key="1">
    <citation type="submission" date="2016-10" db="EMBL/GenBank/DDBJ databases">
        <title>Sequence of Gallionella enrichment culture.</title>
        <authorList>
            <person name="Poehlein A."/>
            <person name="Muehling M."/>
            <person name="Daniel R."/>
        </authorList>
    </citation>
    <scope>NUCLEOTIDE SEQUENCE</scope>
</reference>
<evidence type="ECO:0000256" key="4">
    <source>
        <dbReference type="ARBA" id="ARBA00022982"/>
    </source>
</evidence>
<dbReference type="Gene3D" id="1.10.760.10">
    <property type="entry name" value="Cytochrome c-like domain"/>
    <property type="match status" value="1"/>
</dbReference>
<accession>A0A1J5P822</accession>
<feature type="domain" description="Cytochrome c" evidence="6">
    <location>
        <begin position="54"/>
        <end position="135"/>
    </location>
</feature>
<dbReference type="InterPro" id="IPR009056">
    <property type="entry name" value="Cyt_c-like_dom"/>
</dbReference>
<dbReference type="GO" id="GO:0009055">
    <property type="term" value="F:electron transfer activity"/>
    <property type="evidence" value="ECO:0007669"/>
    <property type="project" value="InterPro"/>
</dbReference>
<keyword evidence="5" id="KW-0408">Iron</keyword>
<evidence type="ECO:0000313" key="7">
    <source>
        <dbReference type="EMBL" id="OIQ67362.1"/>
    </source>
</evidence>
<keyword evidence="4" id="KW-0249">Electron transport</keyword>